<evidence type="ECO:0000313" key="4">
    <source>
        <dbReference type="Proteomes" id="UP000011087"/>
    </source>
</evidence>
<protein>
    <submittedName>
        <fullName evidence="2 3">Uncharacterized protein</fullName>
    </submittedName>
</protein>
<organism evidence="2">
    <name type="scientific">Guillardia theta (strain CCMP2712)</name>
    <name type="common">Cryptophyte</name>
    <dbReference type="NCBI Taxonomy" id="905079"/>
    <lineage>
        <taxon>Eukaryota</taxon>
        <taxon>Cryptophyceae</taxon>
        <taxon>Pyrenomonadales</taxon>
        <taxon>Geminigeraceae</taxon>
        <taxon>Guillardia</taxon>
    </lineage>
</organism>
<dbReference type="KEGG" id="gtt:GUITHDRAFT_148010"/>
<dbReference type="EnsemblProtists" id="EKX33291">
    <property type="protein sequence ID" value="EKX33291"/>
    <property type="gene ID" value="GUITHDRAFT_148010"/>
</dbReference>
<keyword evidence="4" id="KW-1185">Reference proteome</keyword>
<sequence length="228" mass="25337">MKLVLFLIASSLLSLLHLASSINLRPPTTMLSAMRSNADTLGTRMSWHASNMMRRSRRGWRKFRERAALYMTIPLISGSQGILNWATNRLAVNDRAAIAISVRKIEGQPLGWFGWQGIVPAKVTKMSSDIVDITTEQLLDVKKIFGRIEENRLLDHLRQGNLFAAVLNSAKASEVLPSSLIREGEAKVAGGGATLTSHLLEHKTERIVMRVIRALKKDPLKFCPLKSA</sequence>
<feature type="chain" id="PRO_5008769817" evidence="1">
    <location>
        <begin position="22"/>
        <end position="228"/>
    </location>
</feature>
<keyword evidence="1" id="KW-0732">Signal</keyword>
<gene>
    <name evidence="2" type="ORF">GUITHDRAFT_148010</name>
</gene>
<evidence type="ECO:0000256" key="1">
    <source>
        <dbReference type="SAM" id="SignalP"/>
    </source>
</evidence>
<dbReference type="Proteomes" id="UP000011087">
    <property type="component" value="Unassembled WGS sequence"/>
</dbReference>
<accession>L1IAM8</accession>
<dbReference type="GeneID" id="17290024"/>
<feature type="signal peptide" evidence="1">
    <location>
        <begin position="1"/>
        <end position="21"/>
    </location>
</feature>
<reference evidence="2 4" key="1">
    <citation type="journal article" date="2012" name="Nature">
        <title>Algal genomes reveal evolutionary mosaicism and the fate of nucleomorphs.</title>
        <authorList>
            <consortium name="DOE Joint Genome Institute"/>
            <person name="Curtis B.A."/>
            <person name="Tanifuji G."/>
            <person name="Burki F."/>
            <person name="Gruber A."/>
            <person name="Irimia M."/>
            <person name="Maruyama S."/>
            <person name="Arias M.C."/>
            <person name="Ball S.G."/>
            <person name="Gile G.H."/>
            <person name="Hirakawa Y."/>
            <person name="Hopkins J.F."/>
            <person name="Kuo A."/>
            <person name="Rensing S.A."/>
            <person name="Schmutz J."/>
            <person name="Symeonidi A."/>
            <person name="Elias M."/>
            <person name="Eveleigh R.J."/>
            <person name="Herman E.K."/>
            <person name="Klute M.J."/>
            <person name="Nakayama T."/>
            <person name="Obornik M."/>
            <person name="Reyes-Prieto A."/>
            <person name="Armbrust E.V."/>
            <person name="Aves S.J."/>
            <person name="Beiko R.G."/>
            <person name="Coutinho P."/>
            <person name="Dacks J.B."/>
            <person name="Durnford D.G."/>
            <person name="Fast N.M."/>
            <person name="Green B.R."/>
            <person name="Grisdale C.J."/>
            <person name="Hempel F."/>
            <person name="Henrissat B."/>
            <person name="Hoppner M.P."/>
            <person name="Ishida K."/>
            <person name="Kim E."/>
            <person name="Koreny L."/>
            <person name="Kroth P.G."/>
            <person name="Liu Y."/>
            <person name="Malik S.B."/>
            <person name="Maier U.G."/>
            <person name="McRose D."/>
            <person name="Mock T."/>
            <person name="Neilson J.A."/>
            <person name="Onodera N.T."/>
            <person name="Poole A.M."/>
            <person name="Pritham E.J."/>
            <person name="Richards T.A."/>
            <person name="Rocap G."/>
            <person name="Roy S.W."/>
            <person name="Sarai C."/>
            <person name="Schaack S."/>
            <person name="Shirato S."/>
            <person name="Slamovits C.H."/>
            <person name="Spencer D.F."/>
            <person name="Suzuki S."/>
            <person name="Worden A.Z."/>
            <person name="Zauner S."/>
            <person name="Barry K."/>
            <person name="Bell C."/>
            <person name="Bharti A.K."/>
            <person name="Crow J.A."/>
            <person name="Grimwood J."/>
            <person name="Kramer R."/>
            <person name="Lindquist E."/>
            <person name="Lucas S."/>
            <person name="Salamov A."/>
            <person name="McFadden G.I."/>
            <person name="Lane C.E."/>
            <person name="Keeling P.J."/>
            <person name="Gray M.W."/>
            <person name="Grigoriev I.V."/>
            <person name="Archibald J.M."/>
        </authorList>
    </citation>
    <scope>NUCLEOTIDE SEQUENCE</scope>
    <source>
        <strain evidence="2 4">CCMP2712</strain>
    </source>
</reference>
<dbReference type="HOGENOM" id="CLU_1216735_0_0_1"/>
<dbReference type="OrthoDB" id="410754at2759"/>
<reference evidence="4" key="2">
    <citation type="submission" date="2012-11" db="EMBL/GenBank/DDBJ databases">
        <authorList>
            <person name="Kuo A."/>
            <person name="Curtis B.A."/>
            <person name="Tanifuji G."/>
            <person name="Burki F."/>
            <person name="Gruber A."/>
            <person name="Irimia M."/>
            <person name="Maruyama S."/>
            <person name="Arias M.C."/>
            <person name="Ball S.G."/>
            <person name="Gile G.H."/>
            <person name="Hirakawa Y."/>
            <person name="Hopkins J.F."/>
            <person name="Rensing S.A."/>
            <person name="Schmutz J."/>
            <person name="Symeonidi A."/>
            <person name="Elias M."/>
            <person name="Eveleigh R.J."/>
            <person name="Herman E.K."/>
            <person name="Klute M.J."/>
            <person name="Nakayama T."/>
            <person name="Obornik M."/>
            <person name="Reyes-Prieto A."/>
            <person name="Armbrust E.V."/>
            <person name="Aves S.J."/>
            <person name="Beiko R.G."/>
            <person name="Coutinho P."/>
            <person name="Dacks J.B."/>
            <person name="Durnford D.G."/>
            <person name="Fast N.M."/>
            <person name="Green B.R."/>
            <person name="Grisdale C."/>
            <person name="Hempe F."/>
            <person name="Henrissat B."/>
            <person name="Hoppner M.P."/>
            <person name="Ishida K.-I."/>
            <person name="Kim E."/>
            <person name="Koreny L."/>
            <person name="Kroth P.G."/>
            <person name="Liu Y."/>
            <person name="Malik S.-B."/>
            <person name="Maier U.G."/>
            <person name="McRose D."/>
            <person name="Mock T."/>
            <person name="Neilson J.A."/>
            <person name="Onodera N.T."/>
            <person name="Poole A.M."/>
            <person name="Pritham E.J."/>
            <person name="Richards T.A."/>
            <person name="Rocap G."/>
            <person name="Roy S.W."/>
            <person name="Sarai C."/>
            <person name="Schaack S."/>
            <person name="Shirato S."/>
            <person name="Slamovits C.H."/>
            <person name="Spencer D.F."/>
            <person name="Suzuki S."/>
            <person name="Worden A.Z."/>
            <person name="Zauner S."/>
            <person name="Barry K."/>
            <person name="Bell C."/>
            <person name="Bharti A.K."/>
            <person name="Crow J.A."/>
            <person name="Grimwood J."/>
            <person name="Kramer R."/>
            <person name="Lindquist E."/>
            <person name="Lucas S."/>
            <person name="Salamov A."/>
            <person name="McFadden G.I."/>
            <person name="Lane C.E."/>
            <person name="Keeling P.J."/>
            <person name="Gray M.W."/>
            <person name="Grigoriev I.V."/>
            <person name="Archibald J.M."/>
        </authorList>
    </citation>
    <scope>NUCLEOTIDE SEQUENCE</scope>
    <source>
        <strain evidence="4">CCMP2712</strain>
    </source>
</reference>
<dbReference type="AlphaFoldDB" id="L1IAM8"/>
<dbReference type="EMBL" id="JH993147">
    <property type="protein sequence ID" value="EKX33291.1"/>
    <property type="molecule type" value="Genomic_DNA"/>
</dbReference>
<reference evidence="3" key="3">
    <citation type="submission" date="2016-03" db="UniProtKB">
        <authorList>
            <consortium name="EnsemblProtists"/>
        </authorList>
    </citation>
    <scope>IDENTIFICATION</scope>
</reference>
<evidence type="ECO:0000313" key="2">
    <source>
        <dbReference type="EMBL" id="EKX33291.1"/>
    </source>
</evidence>
<dbReference type="PaxDb" id="55529-EKX33291"/>
<proteinExistence type="predicted"/>
<evidence type="ECO:0000313" key="3">
    <source>
        <dbReference type="EnsemblProtists" id="EKX33291"/>
    </source>
</evidence>
<name>L1IAM8_GUITC</name>
<dbReference type="RefSeq" id="XP_005820271.1">
    <property type="nucleotide sequence ID" value="XM_005820214.1"/>
</dbReference>